<dbReference type="AlphaFoldDB" id="A0A172Z6L4"/>
<proteinExistence type="predicted"/>
<accession>A0A172Z6L4</accession>
<keyword evidence="1" id="KW-0732">Signal</keyword>
<dbReference type="PATRIC" id="fig|219572.3.peg.4399"/>
<name>A0A172Z6L4_9PSED</name>
<dbReference type="PROSITE" id="PS51257">
    <property type="entry name" value="PROKAR_LIPOPROTEIN"/>
    <property type="match status" value="1"/>
</dbReference>
<dbReference type="EMBL" id="CP015600">
    <property type="protein sequence ID" value="ANF87639.1"/>
    <property type="molecule type" value="Genomic_DNA"/>
</dbReference>
<gene>
    <name evidence="2" type="ORF">A7J50_4281</name>
</gene>
<dbReference type="KEGG" id="panr:A7J50_4281"/>
<reference evidence="2 3" key="1">
    <citation type="submission" date="2016-05" db="EMBL/GenBank/DDBJ databases">
        <title>Complete genome sequence of Pseudomonas antarctica PAMC 27494.</title>
        <authorList>
            <person name="Lee J."/>
        </authorList>
    </citation>
    <scope>NUCLEOTIDE SEQUENCE [LARGE SCALE GENOMIC DNA]</scope>
    <source>
        <strain evidence="2 3">PAMC 27494</strain>
    </source>
</reference>
<sequence length="196" mass="22182" precursor="true">MKASLLILSVLVLLSGCAWTSRPANPVLPRPSVAETKSLIFAGKTFVLKYQTDGQIPLKEYFLPEESVDAWSDMADFRVAPPLLNDLEPVDLANRAALLHQQDYPQMTVQLNTDEKTGVTTLMLFYPSSVRKDGRFSEFSIFKFYKDSATGQNITFHFARNIPVATPEAERDLEKNLRKLQQEVLPAMARFPLYRP</sequence>
<keyword evidence="2" id="KW-0449">Lipoprotein</keyword>
<evidence type="ECO:0000313" key="3">
    <source>
        <dbReference type="Proteomes" id="UP000077829"/>
    </source>
</evidence>
<feature type="chain" id="PRO_5008005547" evidence="1">
    <location>
        <begin position="21"/>
        <end position="196"/>
    </location>
</feature>
<dbReference type="RefSeq" id="WP_064453601.1">
    <property type="nucleotide sequence ID" value="NZ_CP015600.1"/>
</dbReference>
<evidence type="ECO:0000313" key="2">
    <source>
        <dbReference type="EMBL" id="ANF87639.1"/>
    </source>
</evidence>
<dbReference type="Proteomes" id="UP000077829">
    <property type="component" value="Chromosome"/>
</dbReference>
<feature type="signal peptide" evidence="1">
    <location>
        <begin position="1"/>
        <end position="20"/>
    </location>
</feature>
<organism evidence="2 3">
    <name type="scientific">Pseudomonas antarctica</name>
    <dbReference type="NCBI Taxonomy" id="219572"/>
    <lineage>
        <taxon>Bacteria</taxon>
        <taxon>Pseudomonadati</taxon>
        <taxon>Pseudomonadota</taxon>
        <taxon>Gammaproteobacteria</taxon>
        <taxon>Pseudomonadales</taxon>
        <taxon>Pseudomonadaceae</taxon>
        <taxon>Pseudomonas</taxon>
    </lineage>
</organism>
<protein>
    <submittedName>
        <fullName evidence="2">Putative lipoprotein</fullName>
    </submittedName>
</protein>
<evidence type="ECO:0000256" key="1">
    <source>
        <dbReference type="SAM" id="SignalP"/>
    </source>
</evidence>